<keyword evidence="2" id="KW-1185">Reference proteome</keyword>
<accession>A0A915I4V1</accession>
<dbReference type="WBParaSite" id="nRc.2.0.1.t08786-RA">
    <property type="protein sequence ID" value="nRc.2.0.1.t08786-RA"/>
    <property type="gene ID" value="nRc.2.0.1.g08786"/>
</dbReference>
<keyword evidence="1" id="KW-0732">Signal</keyword>
<name>A0A915I4V1_ROMCU</name>
<evidence type="ECO:0000313" key="3">
    <source>
        <dbReference type="WBParaSite" id="nRc.2.0.1.t08786-RA"/>
    </source>
</evidence>
<feature type="chain" id="PRO_5037778961" evidence="1">
    <location>
        <begin position="23"/>
        <end position="67"/>
    </location>
</feature>
<proteinExistence type="predicted"/>
<evidence type="ECO:0000256" key="1">
    <source>
        <dbReference type="SAM" id="SignalP"/>
    </source>
</evidence>
<reference evidence="3" key="1">
    <citation type="submission" date="2022-11" db="UniProtKB">
        <authorList>
            <consortium name="WormBaseParasite"/>
        </authorList>
    </citation>
    <scope>IDENTIFICATION</scope>
</reference>
<protein>
    <submittedName>
        <fullName evidence="3">AKTx</fullName>
    </submittedName>
</protein>
<evidence type="ECO:0000313" key="2">
    <source>
        <dbReference type="Proteomes" id="UP000887565"/>
    </source>
</evidence>
<organism evidence="2 3">
    <name type="scientific">Romanomermis culicivorax</name>
    <name type="common">Nematode worm</name>
    <dbReference type="NCBI Taxonomy" id="13658"/>
    <lineage>
        <taxon>Eukaryota</taxon>
        <taxon>Metazoa</taxon>
        <taxon>Ecdysozoa</taxon>
        <taxon>Nematoda</taxon>
        <taxon>Enoplea</taxon>
        <taxon>Dorylaimia</taxon>
        <taxon>Mermithida</taxon>
        <taxon>Mermithoidea</taxon>
        <taxon>Mermithidae</taxon>
        <taxon>Romanomermis</taxon>
    </lineage>
</organism>
<dbReference type="Proteomes" id="UP000887565">
    <property type="component" value="Unplaced"/>
</dbReference>
<dbReference type="AlphaFoldDB" id="A0A915I4V1"/>
<sequence>MKAMLVVVAVLMLTVMDPLIKSNSPSLVQAACVEADCAIYCSNKDCDNGYCDIHGTGNCRCSSCHIG</sequence>
<feature type="signal peptide" evidence="1">
    <location>
        <begin position="1"/>
        <end position="22"/>
    </location>
</feature>